<proteinExistence type="predicted"/>
<keyword evidence="1" id="KW-0129">CBS domain</keyword>
<comment type="caution">
    <text evidence="3">The sequence shown here is derived from an EMBL/GenBank/DDBJ whole genome shotgun (WGS) entry which is preliminary data.</text>
</comment>
<evidence type="ECO:0000313" key="4">
    <source>
        <dbReference type="Proteomes" id="UP000249720"/>
    </source>
</evidence>
<name>A0A2W7RVF3_9BACT</name>
<protein>
    <submittedName>
        <fullName evidence="3">CBS domain-containing protein</fullName>
    </submittedName>
</protein>
<dbReference type="InterPro" id="IPR046342">
    <property type="entry name" value="CBS_dom_sf"/>
</dbReference>
<dbReference type="RefSeq" id="WP_111294862.1">
    <property type="nucleotide sequence ID" value="NZ_QKZV01000004.1"/>
</dbReference>
<accession>A0A2W7RVF3</accession>
<gene>
    <name evidence="3" type="ORF">LX80_01510</name>
</gene>
<feature type="domain" description="CBS" evidence="2">
    <location>
        <begin position="47"/>
        <end position="124"/>
    </location>
</feature>
<dbReference type="Gene3D" id="3.10.580.10">
    <property type="entry name" value="CBS-domain"/>
    <property type="match status" value="1"/>
</dbReference>
<dbReference type="Proteomes" id="UP000249720">
    <property type="component" value="Unassembled WGS sequence"/>
</dbReference>
<evidence type="ECO:0000256" key="1">
    <source>
        <dbReference type="PROSITE-ProRule" id="PRU00703"/>
    </source>
</evidence>
<dbReference type="Pfam" id="PF00571">
    <property type="entry name" value="CBS"/>
    <property type="match status" value="2"/>
</dbReference>
<evidence type="ECO:0000259" key="2">
    <source>
        <dbReference type="PROSITE" id="PS51371"/>
    </source>
</evidence>
<dbReference type="SUPFAM" id="SSF54631">
    <property type="entry name" value="CBS-domain pair"/>
    <property type="match status" value="1"/>
</dbReference>
<dbReference type="PROSITE" id="PS51371">
    <property type="entry name" value="CBS"/>
    <property type="match status" value="1"/>
</dbReference>
<evidence type="ECO:0000313" key="3">
    <source>
        <dbReference type="EMBL" id="PZX62816.1"/>
    </source>
</evidence>
<dbReference type="AlphaFoldDB" id="A0A2W7RVF3"/>
<reference evidence="3 4" key="1">
    <citation type="submission" date="2018-06" db="EMBL/GenBank/DDBJ databases">
        <title>Genomic Encyclopedia of Archaeal and Bacterial Type Strains, Phase II (KMG-II): from individual species to whole genera.</title>
        <authorList>
            <person name="Goeker M."/>
        </authorList>
    </citation>
    <scope>NUCLEOTIDE SEQUENCE [LARGE SCALE GENOMIC DNA]</scope>
    <source>
        <strain evidence="3 4">DSM 23241</strain>
    </source>
</reference>
<dbReference type="InterPro" id="IPR000644">
    <property type="entry name" value="CBS_dom"/>
</dbReference>
<dbReference type="OrthoDB" id="1523762at2"/>
<sequence length="219" mass="24846">MLVQEYKRTYYPILQLTDTAKQAIVLMEDYFVEHWPVCTNGTFVGILNRDALASVSEEASLSELIDEFIPVAVLNTDFIFTAVKLAALNHLTLVPVVTPENILDGIVTANDLLRATAHYTGIELPGGTIVLQMERKEYSFGEINRLVETNDAFITQLNSSINSNNGLLDVIIKINKTEISDVVATFQRYEYNVLYYLGDEWYTNELKDNYNNLMNYLNV</sequence>
<keyword evidence="4" id="KW-1185">Reference proteome</keyword>
<organism evidence="3 4">
    <name type="scientific">Hydrotalea sandarakina</name>
    <dbReference type="NCBI Taxonomy" id="1004304"/>
    <lineage>
        <taxon>Bacteria</taxon>
        <taxon>Pseudomonadati</taxon>
        <taxon>Bacteroidota</taxon>
        <taxon>Chitinophagia</taxon>
        <taxon>Chitinophagales</taxon>
        <taxon>Chitinophagaceae</taxon>
        <taxon>Hydrotalea</taxon>
    </lineage>
</organism>
<dbReference type="EMBL" id="QKZV01000004">
    <property type="protein sequence ID" value="PZX62816.1"/>
    <property type="molecule type" value="Genomic_DNA"/>
</dbReference>